<name>A0A1F7GAX3_9BACT</name>
<sequence>MNNERRSQIVHPDGSITSLRANIASGLDYEELLMRQAREKLPVGWDCNGGTIVGYGGNSVAFRVNDGCEPTIVVWDHNPERRSRSVWISSRTDVDADFSGFTIPQQFAVIMGVNGIPSWIKLAPEVQGATMGDLSSLYLLGDRKALLDYQRFCNQVIKVFLSKGYLPEIRGTTKRIIALTPWLSQNVMISYIDSCLQMVDAEVADHEIWGNAPLKNKLFICAKLTTLFLSKEFARIAAKTIEGKLKLDTIRREKNCRRREYLENFTLGLREIISLLNGAGYDYRIGGGVAIEAVLEERGVLETHWPFRANGSVRDVDVSIFNGDVTKLADIERYVVSRGKVLRGYPVLSLHYPNSDTVTPNRRTFKSRMRRKYLPSETTGLAINDCGVLVFKYGDLQLTLTRDDMKPVTRSLLGVQFPSLPSETLVGFYLIRTGAFKLKDLDKLKSFFEATRVQIPSRYRDFARLIRCRYREKYRNNLIRQWIAELSFGKI</sequence>
<evidence type="ECO:0000313" key="1">
    <source>
        <dbReference type="EMBL" id="OGK16040.1"/>
    </source>
</evidence>
<accession>A0A1F7GAX3</accession>
<dbReference type="AlphaFoldDB" id="A0A1F7GAX3"/>
<proteinExistence type="predicted"/>
<dbReference type="Proteomes" id="UP000178372">
    <property type="component" value="Unassembled WGS sequence"/>
</dbReference>
<dbReference type="EMBL" id="MFZF01000021">
    <property type="protein sequence ID" value="OGK16040.1"/>
    <property type="molecule type" value="Genomic_DNA"/>
</dbReference>
<reference evidence="1 2" key="1">
    <citation type="journal article" date="2016" name="Nat. Commun.">
        <title>Thousands of microbial genomes shed light on interconnected biogeochemical processes in an aquifer system.</title>
        <authorList>
            <person name="Anantharaman K."/>
            <person name="Brown C.T."/>
            <person name="Hug L.A."/>
            <person name="Sharon I."/>
            <person name="Castelle C.J."/>
            <person name="Probst A.J."/>
            <person name="Thomas B.C."/>
            <person name="Singh A."/>
            <person name="Wilkins M.J."/>
            <person name="Karaoz U."/>
            <person name="Brodie E.L."/>
            <person name="Williams K.H."/>
            <person name="Hubbard S.S."/>
            <person name="Banfield J.F."/>
        </authorList>
    </citation>
    <scope>NUCLEOTIDE SEQUENCE [LARGE SCALE GENOMIC DNA]</scope>
</reference>
<organism evidence="1 2">
    <name type="scientific">Candidatus Roizmanbacteria bacterium RIFCSPHIGHO2_01_FULL_39_12b</name>
    <dbReference type="NCBI Taxonomy" id="1802030"/>
    <lineage>
        <taxon>Bacteria</taxon>
        <taxon>Candidatus Roizmaniibacteriota</taxon>
    </lineage>
</organism>
<comment type="caution">
    <text evidence="1">The sequence shown here is derived from an EMBL/GenBank/DDBJ whole genome shotgun (WGS) entry which is preliminary data.</text>
</comment>
<gene>
    <name evidence="1" type="ORF">A2690_01325</name>
</gene>
<protein>
    <submittedName>
        <fullName evidence="1">Uncharacterized protein</fullName>
    </submittedName>
</protein>
<evidence type="ECO:0000313" key="2">
    <source>
        <dbReference type="Proteomes" id="UP000178372"/>
    </source>
</evidence>